<evidence type="ECO:0000256" key="2">
    <source>
        <dbReference type="ARBA" id="ARBA00038695"/>
    </source>
</evidence>
<dbReference type="SUPFAM" id="SSF69754">
    <property type="entry name" value="Ribosome binding protein Y (YfiA homologue)"/>
    <property type="match status" value="1"/>
</dbReference>
<name>A0A5J6MC59_9PROT</name>
<dbReference type="InterPro" id="IPR034694">
    <property type="entry name" value="HPF_long/plastid"/>
</dbReference>
<dbReference type="NCBIfam" id="TIGR00741">
    <property type="entry name" value="yfiA"/>
    <property type="match status" value="1"/>
</dbReference>
<dbReference type="AlphaFoldDB" id="A0A5J6MC59"/>
<evidence type="ECO:0000313" key="6">
    <source>
        <dbReference type="EMBL" id="QEX14909.1"/>
    </source>
</evidence>
<proteinExistence type="inferred from homology"/>
<feature type="domain" description="Sigma 54 modulation/S30EA ribosomal protein C-terminal" evidence="5">
    <location>
        <begin position="133"/>
        <end position="185"/>
    </location>
</feature>
<protein>
    <recommendedName>
        <fullName evidence="3 4">Ribosome hibernation promoting factor</fullName>
        <shortName evidence="4">HPF</shortName>
    </recommendedName>
</protein>
<dbReference type="EMBL" id="CP042906">
    <property type="protein sequence ID" value="QEX14909.1"/>
    <property type="molecule type" value="Genomic_DNA"/>
</dbReference>
<evidence type="ECO:0000256" key="3">
    <source>
        <dbReference type="ARBA" id="ARBA00041148"/>
    </source>
</evidence>
<comment type="function">
    <text evidence="4">Required for dimerization of active 70S ribosomes into 100S ribosomes in stationary phase; 100S ribosomes are translationally inactive and sometimes present during exponential growth.</text>
</comment>
<dbReference type="InterPro" id="IPR003489">
    <property type="entry name" value="RHF/RaiA"/>
</dbReference>
<dbReference type="Proteomes" id="UP000326202">
    <property type="component" value="Chromosome"/>
</dbReference>
<dbReference type="PANTHER" id="PTHR33231">
    <property type="entry name" value="30S RIBOSOMAL PROTEIN"/>
    <property type="match status" value="1"/>
</dbReference>
<evidence type="ECO:0000259" key="5">
    <source>
        <dbReference type="Pfam" id="PF16321"/>
    </source>
</evidence>
<dbReference type="Pfam" id="PF02482">
    <property type="entry name" value="Ribosomal_S30AE"/>
    <property type="match status" value="1"/>
</dbReference>
<evidence type="ECO:0000256" key="4">
    <source>
        <dbReference type="HAMAP-Rule" id="MF_00839"/>
    </source>
</evidence>
<accession>A0A5J6MC59</accession>
<comment type="subcellular location">
    <subcellularLocation>
        <location evidence="4">Cytoplasm</location>
    </subcellularLocation>
</comment>
<dbReference type="Pfam" id="PF16321">
    <property type="entry name" value="Ribosom_S30AE_C"/>
    <property type="match status" value="1"/>
</dbReference>
<dbReference type="InterPro" id="IPR036567">
    <property type="entry name" value="RHF-like"/>
</dbReference>
<evidence type="ECO:0000256" key="1">
    <source>
        <dbReference type="ARBA" id="ARBA00022845"/>
    </source>
</evidence>
<dbReference type="HAMAP" id="MF_00839">
    <property type="entry name" value="HPF"/>
    <property type="match status" value="1"/>
</dbReference>
<dbReference type="GO" id="GO:0022627">
    <property type="term" value="C:cytosolic small ribosomal subunit"/>
    <property type="evidence" value="ECO:0007669"/>
    <property type="project" value="TreeGrafter"/>
</dbReference>
<organism evidence="6 7">
    <name type="scientific">Hypericibacter terrae</name>
    <dbReference type="NCBI Taxonomy" id="2602015"/>
    <lineage>
        <taxon>Bacteria</taxon>
        <taxon>Pseudomonadati</taxon>
        <taxon>Pseudomonadota</taxon>
        <taxon>Alphaproteobacteria</taxon>
        <taxon>Rhodospirillales</taxon>
        <taxon>Dongiaceae</taxon>
        <taxon>Hypericibacter</taxon>
    </lineage>
</organism>
<comment type="similarity">
    <text evidence="4">Belongs to the HPF/YfiA ribosome-associated protein family. Long HPF subfamily.</text>
</comment>
<dbReference type="OrthoDB" id="9794975at2"/>
<evidence type="ECO:0000313" key="7">
    <source>
        <dbReference type="Proteomes" id="UP000326202"/>
    </source>
</evidence>
<dbReference type="KEGG" id="htq:FRZ44_01850"/>
<dbReference type="CDD" id="cd00552">
    <property type="entry name" value="RaiA"/>
    <property type="match status" value="1"/>
</dbReference>
<dbReference type="PANTHER" id="PTHR33231:SF1">
    <property type="entry name" value="30S RIBOSOMAL PROTEIN"/>
    <property type="match status" value="1"/>
</dbReference>
<dbReference type="GO" id="GO:0043024">
    <property type="term" value="F:ribosomal small subunit binding"/>
    <property type="evidence" value="ECO:0007669"/>
    <property type="project" value="TreeGrafter"/>
</dbReference>
<dbReference type="GO" id="GO:0045900">
    <property type="term" value="P:negative regulation of translational elongation"/>
    <property type="evidence" value="ECO:0007669"/>
    <property type="project" value="TreeGrafter"/>
</dbReference>
<keyword evidence="1 4" id="KW-0810">Translation regulation</keyword>
<dbReference type="Gene3D" id="3.30.505.50">
    <property type="entry name" value="Sigma 54 modulation/S30EA ribosomal protein, C-terminal domain"/>
    <property type="match status" value="1"/>
</dbReference>
<dbReference type="RefSeq" id="WP_151175411.1">
    <property type="nucleotide sequence ID" value="NZ_CP042906.1"/>
</dbReference>
<dbReference type="Gene3D" id="3.30.160.100">
    <property type="entry name" value="Ribosome hibernation promotion factor-like"/>
    <property type="match status" value="1"/>
</dbReference>
<dbReference type="InterPro" id="IPR032528">
    <property type="entry name" value="Ribosom_S30AE_C"/>
</dbReference>
<dbReference type="InterPro" id="IPR050574">
    <property type="entry name" value="HPF/YfiA_ribosome-assoc"/>
</dbReference>
<sequence length="195" mass="21256">MQLTVTGKQIDVGDALRQHVADSLESILEKYFGQAIDASVVFSREAHLLSVQVAIHIGRGIMLVSEAKADQPYPAFDEAAVRLSGRLRRYKTRLRDHHRTAVEAERASQYVVAPGSDEAEAGDVEAVPDDGGPLIVAEMATDVPTLTVSEAVMRLDLASQSAMMFRNRAHGGLNMVYRRADGNFGWVDPGQPARN</sequence>
<comment type="subunit">
    <text evidence="2">Associates exclusively with 100S ribosomes, which are dimers of 70S ribosomes.</text>
</comment>
<comment type="subunit">
    <text evidence="4">Interacts with 100S ribosomes.</text>
</comment>
<keyword evidence="7" id="KW-1185">Reference proteome</keyword>
<gene>
    <name evidence="6" type="primary">psrp1</name>
    <name evidence="4" type="synonym">hpf</name>
    <name evidence="6" type="ORF">FRZ44_01850</name>
</gene>
<dbReference type="InterPro" id="IPR038416">
    <property type="entry name" value="Ribosom_S30AE_C_sf"/>
</dbReference>
<reference evidence="6 7" key="1">
    <citation type="submission" date="2019-08" db="EMBL/GenBank/DDBJ databases">
        <title>Hyperibacter terrae gen. nov., sp. nov. and Hyperibacter viscosus sp. nov., two new members in the family Rhodospirillaceae isolated from the rhizosphere of Hypericum perforatum.</title>
        <authorList>
            <person name="Noviana Z."/>
        </authorList>
    </citation>
    <scope>NUCLEOTIDE SEQUENCE [LARGE SCALE GENOMIC DNA]</scope>
    <source>
        <strain evidence="6 7">R5913</strain>
    </source>
</reference>
<keyword evidence="4" id="KW-0963">Cytoplasm</keyword>